<name>A0A1H9IZV6_9ACTN</name>
<dbReference type="RefSeq" id="WP_091181938.1">
    <property type="nucleotide sequence ID" value="NZ_FOFA01000006.1"/>
</dbReference>
<reference evidence="2" key="1">
    <citation type="submission" date="2016-10" db="EMBL/GenBank/DDBJ databases">
        <authorList>
            <person name="Varghese N."/>
            <person name="Submissions S."/>
        </authorList>
    </citation>
    <scope>NUCLEOTIDE SEQUENCE [LARGE SCALE GENOMIC DNA]</scope>
    <source>
        <strain evidence="2">CGMCC 4.6856</strain>
    </source>
</reference>
<evidence type="ECO:0000313" key="2">
    <source>
        <dbReference type="Proteomes" id="UP000198504"/>
    </source>
</evidence>
<dbReference type="AlphaFoldDB" id="A0A1H9IZV6"/>
<accession>A0A1H9IZV6</accession>
<protein>
    <recommendedName>
        <fullName evidence="3">WD40-like Beta Propeller Repeat</fullName>
    </recommendedName>
</protein>
<proteinExistence type="predicted"/>
<dbReference type="EMBL" id="FOFA01000006">
    <property type="protein sequence ID" value="SEQ79895.1"/>
    <property type="molecule type" value="Genomic_DNA"/>
</dbReference>
<keyword evidence="2" id="KW-1185">Reference proteome</keyword>
<evidence type="ECO:0008006" key="3">
    <source>
        <dbReference type="Google" id="ProtNLM"/>
    </source>
</evidence>
<dbReference type="Proteomes" id="UP000198504">
    <property type="component" value="Unassembled WGS sequence"/>
</dbReference>
<sequence>MPAYTCLTGAEAQHASPTWSPDSTALAWAGKDGVWIKRNAASCSADQPRLVIAGASFPDWSPATLR</sequence>
<dbReference type="STRING" id="1036181.SAMN05421756_10637"/>
<gene>
    <name evidence="1" type="ORF">SAMN05421756_10637</name>
</gene>
<dbReference type="OrthoDB" id="5243203at2"/>
<evidence type="ECO:0000313" key="1">
    <source>
        <dbReference type="EMBL" id="SEQ79895.1"/>
    </source>
</evidence>
<organism evidence="1 2">
    <name type="scientific">Microlunatus flavus</name>
    <dbReference type="NCBI Taxonomy" id="1036181"/>
    <lineage>
        <taxon>Bacteria</taxon>
        <taxon>Bacillati</taxon>
        <taxon>Actinomycetota</taxon>
        <taxon>Actinomycetes</taxon>
        <taxon>Propionibacteriales</taxon>
        <taxon>Propionibacteriaceae</taxon>
        <taxon>Microlunatus</taxon>
    </lineage>
</organism>